<reference evidence="3" key="1">
    <citation type="journal article" date="2019" name="Mol. Biol. Evol.">
        <title>Blast fungal genomes show frequent chromosomal changes, gene gains and losses, and effector gene turnover.</title>
        <authorList>
            <person name="Gomez Luciano L.B."/>
            <person name="Jason Tsai I."/>
            <person name="Chuma I."/>
            <person name="Tosa Y."/>
            <person name="Chen Y.H."/>
            <person name="Li J.Y."/>
            <person name="Li M.Y."/>
            <person name="Jade Lu M.Y."/>
            <person name="Nakayashiki H."/>
            <person name="Li W.H."/>
        </authorList>
    </citation>
    <scope>NUCLEOTIDE SEQUENCE</scope>
    <source>
        <strain evidence="3">NI907</strain>
    </source>
</reference>
<proteinExistence type="predicted"/>
<feature type="region of interest" description="Disordered" evidence="1">
    <location>
        <begin position="1"/>
        <end position="26"/>
    </location>
</feature>
<name>A0A6P8AT33_PYRGI</name>
<sequence>MASSTTSVSSLPQKRPNNHHDDHNQYLQFSRPSEGYISHEPPTAGAIMTSAGPPNSVTTAVSSCVTTMANIADVANSVTDATSSVAAATASLASVAVTNSATTSKSTHISSSTSSTRAICSTGLSIDTSLTSTDTVTLSLTLTTLNISPDRESFTQLNMHQCLARVRHRNYRSANNEDASDDRHSLYNRWTISPDNDRPRAPPL</sequence>
<feature type="compositionally biased region" description="Polar residues" evidence="1">
    <location>
        <begin position="1"/>
        <end position="12"/>
    </location>
</feature>
<accession>A0A6P8AT33</accession>
<evidence type="ECO:0000313" key="2">
    <source>
        <dbReference type="Proteomes" id="UP000515153"/>
    </source>
</evidence>
<dbReference type="KEGG" id="pgri:PgNI_09063"/>
<keyword evidence="2" id="KW-1185">Reference proteome</keyword>
<organism evidence="2 3">
    <name type="scientific">Pyricularia grisea</name>
    <name type="common">Crabgrass-specific blast fungus</name>
    <name type="synonym">Magnaporthe grisea</name>
    <dbReference type="NCBI Taxonomy" id="148305"/>
    <lineage>
        <taxon>Eukaryota</taxon>
        <taxon>Fungi</taxon>
        <taxon>Dikarya</taxon>
        <taxon>Ascomycota</taxon>
        <taxon>Pezizomycotina</taxon>
        <taxon>Sordariomycetes</taxon>
        <taxon>Sordariomycetidae</taxon>
        <taxon>Magnaporthales</taxon>
        <taxon>Pyriculariaceae</taxon>
        <taxon>Pyricularia</taxon>
    </lineage>
</organism>
<evidence type="ECO:0000313" key="3">
    <source>
        <dbReference type="RefSeq" id="XP_030978050.1"/>
    </source>
</evidence>
<dbReference type="GeneID" id="41963961"/>
<evidence type="ECO:0000256" key="1">
    <source>
        <dbReference type="SAM" id="MobiDB-lite"/>
    </source>
</evidence>
<gene>
    <name evidence="3" type="ORF">PgNI_09063</name>
</gene>
<reference evidence="3" key="2">
    <citation type="submission" date="2019-10" db="EMBL/GenBank/DDBJ databases">
        <authorList>
            <consortium name="NCBI Genome Project"/>
        </authorList>
    </citation>
    <scope>NUCLEOTIDE SEQUENCE</scope>
    <source>
        <strain evidence="3">NI907</strain>
    </source>
</reference>
<reference evidence="3" key="3">
    <citation type="submission" date="2025-08" db="UniProtKB">
        <authorList>
            <consortium name="RefSeq"/>
        </authorList>
    </citation>
    <scope>IDENTIFICATION</scope>
    <source>
        <strain evidence="3">NI907</strain>
    </source>
</reference>
<protein>
    <submittedName>
        <fullName evidence="3">Uncharacterized protein</fullName>
    </submittedName>
</protein>
<dbReference type="RefSeq" id="XP_030978050.1">
    <property type="nucleotide sequence ID" value="XM_031129053.1"/>
</dbReference>
<dbReference type="Proteomes" id="UP000515153">
    <property type="component" value="Unplaced"/>
</dbReference>
<dbReference type="AlphaFoldDB" id="A0A6P8AT33"/>